<organism evidence="1 2">
    <name type="scientific">Plectonema cf. radiosum LEGE 06105</name>
    <dbReference type="NCBI Taxonomy" id="945769"/>
    <lineage>
        <taxon>Bacteria</taxon>
        <taxon>Bacillati</taxon>
        <taxon>Cyanobacteriota</taxon>
        <taxon>Cyanophyceae</taxon>
        <taxon>Oscillatoriophycideae</taxon>
        <taxon>Oscillatoriales</taxon>
        <taxon>Microcoleaceae</taxon>
        <taxon>Plectonema</taxon>
    </lineage>
</organism>
<dbReference type="InterPro" id="IPR021373">
    <property type="entry name" value="DUF2993"/>
</dbReference>
<evidence type="ECO:0000313" key="2">
    <source>
        <dbReference type="Proteomes" id="UP000620559"/>
    </source>
</evidence>
<dbReference type="RefSeq" id="WP_193923798.1">
    <property type="nucleotide sequence ID" value="NZ_JADEWL010000110.1"/>
</dbReference>
<evidence type="ECO:0000313" key="1">
    <source>
        <dbReference type="EMBL" id="MBE9215637.1"/>
    </source>
</evidence>
<dbReference type="Proteomes" id="UP000620559">
    <property type="component" value="Unassembled WGS sequence"/>
</dbReference>
<sequence length="225" mass="25091">MSELNIDVQTDLLKAIQGHADGVSFAAKGLKLQDIRLSEIQLQTDDIDINPLKVLFGEVELNHPVNAETRIVIKEADINQALKLDLVRNLLQRFLTFEAETSTVSMYPQNLQLRLPGNSKIEIEGDIVLDSGLENKPLKLKADVRLISLEKPIILDAFECNTPEGIDLEVMNALIGKINQLRKSPDFELKDAALRITCLEVQQGSIIIQAQTHLQEIPDNIPLKS</sequence>
<protein>
    <submittedName>
        <fullName evidence="1">DUF2993 domain-containing protein</fullName>
    </submittedName>
</protein>
<reference evidence="1" key="1">
    <citation type="submission" date="2020-10" db="EMBL/GenBank/DDBJ databases">
        <authorList>
            <person name="Castelo-Branco R."/>
            <person name="Eusebio N."/>
            <person name="Adriana R."/>
            <person name="Vieira A."/>
            <person name="Brugerolle De Fraissinette N."/>
            <person name="Rezende De Castro R."/>
            <person name="Schneider M.P."/>
            <person name="Vasconcelos V."/>
            <person name="Leao P.N."/>
        </authorList>
    </citation>
    <scope>NUCLEOTIDE SEQUENCE</scope>
    <source>
        <strain evidence="1">LEGE 06105</strain>
    </source>
</reference>
<proteinExistence type="predicted"/>
<comment type="caution">
    <text evidence="1">The sequence shown here is derived from an EMBL/GenBank/DDBJ whole genome shotgun (WGS) entry which is preliminary data.</text>
</comment>
<gene>
    <name evidence="1" type="ORF">IQ247_23720</name>
</gene>
<dbReference type="EMBL" id="JADEWL010000110">
    <property type="protein sequence ID" value="MBE9215637.1"/>
    <property type="molecule type" value="Genomic_DNA"/>
</dbReference>
<keyword evidence="2" id="KW-1185">Reference proteome</keyword>
<dbReference type="Pfam" id="PF11209">
    <property type="entry name" value="LmeA"/>
    <property type="match status" value="1"/>
</dbReference>
<accession>A0A8J7K6G9</accession>
<dbReference type="AlphaFoldDB" id="A0A8J7K6G9"/>
<name>A0A8J7K6G9_9CYAN</name>